<feature type="binding site" evidence="8">
    <location>
        <position position="238"/>
    </location>
    <ligand>
        <name>[4Fe-4S] cluster</name>
        <dbReference type="ChEBI" id="CHEBI:49883"/>
        <label>2</label>
        <note>ligand shared with heterodimeric partner</note>
    </ligand>
</feature>
<dbReference type="FunFam" id="3.40.50.300:FF:001759">
    <property type="entry name" value="Cytosolic Fe-S cluster assembly factor NUBP1 homolog"/>
    <property type="match status" value="1"/>
</dbReference>
<accession>A0A1B0CDG1</accession>
<dbReference type="EMBL" id="GITU01006892">
    <property type="protein sequence ID" value="MBC1175595.1"/>
    <property type="molecule type" value="Transcribed_RNA"/>
</dbReference>
<feature type="binding site" evidence="8">
    <location>
        <begin position="63"/>
        <end position="70"/>
    </location>
    <ligand>
        <name>ATP</name>
        <dbReference type="ChEBI" id="CHEBI:30616"/>
    </ligand>
</feature>
<evidence type="ECO:0000313" key="10">
    <source>
        <dbReference type="EnsemblMetazoa" id="LLOJ002381-PA"/>
    </source>
</evidence>
<evidence type="ECO:0000256" key="5">
    <source>
        <dbReference type="ARBA" id="ARBA00022840"/>
    </source>
</evidence>
<dbReference type="AlphaFoldDB" id="A0A1B0CDG1"/>
<dbReference type="InterPro" id="IPR028601">
    <property type="entry name" value="NUBP1/Nbp35"/>
</dbReference>
<feature type="binding site" evidence="8">
    <location>
        <position position="241"/>
    </location>
    <ligand>
        <name>[4Fe-4S] cluster</name>
        <dbReference type="ChEBI" id="CHEBI:49883"/>
        <label>2</label>
        <note>ligand shared with heterodimeric partner</note>
    </ligand>
</feature>
<keyword evidence="7 8" id="KW-0411">Iron-sulfur</keyword>
<reference evidence="9" key="2">
    <citation type="journal article" date="2020" name="BMC">
        <title>Leishmania infection induces a limited differential gene expression in the sand fly midgut.</title>
        <authorList>
            <person name="Coutinho-Abreu I.V."/>
            <person name="Serafim T.D."/>
            <person name="Meneses C."/>
            <person name="Kamhawi S."/>
            <person name="Oliveira F."/>
            <person name="Valenzuela J.G."/>
        </authorList>
    </citation>
    <scope>NUCLEOTIDE SEQUENCE</scope>
    <source>
        <strain evidence="9">Jacobina</strain>
        <tissue evidence="9">Midgut</tissue>
    </source>
</reference>
<dbReference type="GO" id="GO:0051539">
    <property type="term" value="F:4 iron, 4 sulfur cluster binding"/>
    <property type="evidence" value="ECO:0007669"/>
    <property type="project" value="UniProtKB-UniRule"/>
</dbReference>
<evidence type="ECO:0000256" key="8">
    <source>
        <dbReference type="HAMAP-Rule" id="MF_03038"/>
    </source>
</evidence>
<dbReference type="HAMAP" id="MF_03038">
    <property type="entry name" value="NUBP1"/>
    <property type="match status" value="1"/>
</dbReference>
<name>A0A1B0CDG1_LUTLO</name>
<keyword evidence="11" id="KW-1185">Reference proteome</keyword>
<comment type="cofactor">
    <cofactor evidence="8">
        <name>[4Fe-4S] cluster</name>
        <dbReference type="ChEBI" id="CHEBI:49883"/>
    </cofactor>
    <text evidence="8">Binds 4 [4Fe-4S] clusters per heterotetramer. Contains two stable clusters in the N-termini of NUBP1 and two labile, bridging clusters between subunits of the NUBP1-NUBP2 heterotetramer.</text>
</comment>
<dbReference type="VEuPathDB" id="VectorBase:LLOJ002381"/>
<comment type="similarity">
    <text evidence="8">Belongs to the Mrp/NBP35 ATP-binding proteins family. NUBP1/NBP35 subfamily.</text>
</comment>
<dbReference type="EMBL" id="AJWK01007802">
    <property type="status" value="NOT_ANNOTATED_CDS"/>
    <property type="molecule type" value="Genomic_DNA"/>
</dbReference>
<dbReference type="GO" id="GO:0140663">
    <property type="term" value="F:ATP-dependent FeS chaperone activity"/>
    <property type="evidence" value="ECO:0007669"/>
    <property type="project" value="InterPro"/>
</dbReference>
<dbReference type="GO" id="GO:0005524">
    <property type="term" value="F:ATP binding"/>
    <property type="evidence" value="ECO:0007669"/>
    <property type="project" value="UniProtKB-KW"/>
</dbReference>
<evidence type="ECO:0000256" key="6">
    <source>
        <dbReference type="ARBA" id="ARBA00023004"/>
    </source>
</evidence>
<comment type="subunit">
    <text evidence="8">Heterotetramer of 2 NUBP1 and 2 NUBP2 chains.</text>
</comment>
<dbReference type="InterPro" id="IPR019591">
    <property type="entry name" value="Mrp/NBP35_ATP-bd"/>
</dbReference>
<dbReference type="PANTHER" id="PTHR23264:SF35">
    <property type="entry name" value="CYTOSOLIC FE-S CLUSTER ASSEMBLY FACTOR NUBP1"/>
    <property type="match status" value="1"/>
</dbReference>
<dbReference type="GO" id="GO:0046872">
    <property type="term" value="F:metal ion binding"/>
    <property type="evidence" value="ECO:0007669"/>
    <property type="project" value="UniProtKB-KW"/>
</dbReference>
<dbReference type="PANTHER" id="PTHR23264">
    <property type="entry name" value="NUCLEOTIDE-BINDING PROTEIN NBP35 YEAST -RELATED"/>
    <property type="match status" value="1"/>
</dbReference>
<dbReference type="Gene3D" id="3.40.50.300">
    <property type="entry name" value="P-loop containing nucleotide triphosphate hydrolases"/>
    <property type="match status" value="1"/>
</dbReference>
<dbReference type="GO" id="GO:0005829">
    <property type="term" value="C:cytosol"/>
    <property type="evidence" value="ECO:0007669"/>
    <property type="project" value="TreeGrafter"/>
</dbReference>
<evidence type="ECO:0000256" key="7">
    <source>
        <dbReference type="ARBA" id="ARBA00023014"/>
    </source>
</evidence>
<dbReference type="GO" id="GO:0016226">
    <property type="term" value="P:iron-sulfur cluster assembly"/>
    <property type="evidence" value="ECO:0007669"/>
    <property type="project" value="UniProtKB-UniRule"/>
</dbReference>
<dbReference type="Proteomes" id="UP000092461">
    <property type="component" value="Unassembled WGS sequence"/>
</dbReference>
<comment type="function">
    <text evidence="8">Component of the cytosolic iron-sulfur (Fe/S) protein assembly (CIA) machinery. Required for maturation of extramitochondrial Fe-S proteins. The NUBP1-NUBP2 heterotetramer forms a Fe-S scaffold complex, mediating the de novo assembly of an Fe-S cluster and its transfer to target apoproteins.</text>
</comment>
<dbReference type="HAMAP" id="MF_02040">
    <property type="entry name" value="Mrp_NBP35"/>
    <property type="match status" value="1"/>
</dbReference>
<comment type="subcellular location">
    <subcellularLocation>
        <location evidence="8">Cytoplasm</location>
    </subcellularLocation>
</comment>
<keyword evidence="4 8" id="KW-0547">Nucleotide-binding</keyword>
<evidence type="ECO:0000313" key="9">
    <source>
        <dbReference type="EMBL" id="MBC1175595.1"/>
    </source>
</evidence>
<feature type="binding site" evidence="8">
    <location>
        <position position="31"/>
    </location>
    <ligand>
        <name>[4Fe-4S] cluster</name>
        <dbReference type="ChEBI" id="CHEBI:49883"/>
        <label>1</label>
    </ligand>
</feature>
<feature type="binding site" evidence="8">
    <location>
        <position position="8"/>
    </location>
    <ligand>
        <name>[4Fe-4S] cluster</name>
        <dbReference type="ChEBI" id="CHEBI:49883"/>
        <label>1</label>
    </ligand>
</feature>
<dbReference type="InterPro" id="IPR033756">
    <property type="entry name" value="YlxH/NBP35"/>
</dbReference>
<keyword evidence="3 8" id="KW-0479">Metal-binding</keyword>
<sequence>MEAPPEHCPGVESQDAGKASACAGCPNQNLCATGQAAGAKDAYISVVTERLRDVRHKLLVLSGKGGVGKSTMTYLLTRTMAQARPESNFSVLDIDICGPSQPRVFGVADEQVHQSGSGWSPVYVDENLSVMSIGFLLGSPDDAIIWRGPKKNGMIKQFLGDVDWGELDWLIVDTPPGTSDEHLSAVSFLENSRNGLAAVIVSTPQELSLLDVRKEINFCRKLRIPIVGVVENMAGFVCPSCTKESTIFPAKSGGAEKMAQDMEIPFLGRIPLDPKLARCCDQGKDFLAEHPESSAVKASQDITQKIFKYFEGSS</sequence>
<keyword evidence="6 8" id="KW-0408">Iron</keyword>
<dbReference type="CDD" id="cd02037">
    <property type="entry name" value="Mrp_NBP35"/>
    <property type="match status" value="1"/>
</dbReference>
<dbReference type="InterPro" id="IPR027417">
    <property type="entry name" value="P-loop_NTPase"/>
</dbReference>
<evidence type="ECO:0000256" key="3">
    <source>
        <dbReference type="ARBA" id="ARBA00022723"/>
    </source>
</evidence>
<reference evidence="11" key="1">
    <citation type="submission" date="2012-05" db="EMBL/GenBank/DDBJ databases">
        <title>Whole Genome Assembly of Lutzomyia longipalpis.</title>
        <authorList>
            <person name="Richards S."/>
            <person name="Qu C."/>
            <person name="Dillon R."/>
            <person name="Worley K."/>
            <person name="Scherer S."/>
            <person name="Batterton M."/>
            <person name="Taylor A."/>
            <person name="Hawes A."/>
            <person name="Hernandez B."/>
            <person name="Kovar C."/>
            <person name="Mandapat C."/>
            <person name="Pham C."/>
            <person name="Qu C."/>
            <person name="Jing C."/>
            <person name="Bess C."/>
            <person name="Bandaranaike D."/>
            <person name="Ngo D."/>
            <person name="Ongeri F."/>
            <person name="Arias F."/>
            <person name="Lara F."/>
            <person name="Weissenberger G."/>
            <person name="Kamau G."/>
            <person name="Han H."/>
            <person name="Shen H."/>
            <person name="Dinh H."/>
            <person name="Khalil I."/>
            <person name="Jones J."/>
            <person name="Shafer J."/>
            <person name="Jayaseelan J."/>
            <person name="Quiroz J."/>
            <person name="Blankenburg K."/>
            <person name="Nguyen L."/>
            <person name="Jackson L."/>
            <person name="Francisco L."/>
            <person name="Tang L.-Y."/>
            <person name="Pu L.-L."/>
            <person name="Perales L."/>
            <person name="Lorensuhewa L."/>
            <person name="Munidasa M."/>
            <person name="Coyle M."/>
            <person name="Taylor M."/>
            <person name="Puazo M."/>
            <person name="Firestine M."/>
            <person name="Scheel M."/>
            <person name="Javaid M."/>
            <person name="Wang M."/>
            <person name="Li M."/>
            <person name="Tabassum N."/>
            <person name="Saada N."/>
            <person name="Osuji N."/>
            <person name="Aqrawi P."/>
            <person name="Fu Q."/>
            <person name="Thornton R."/>
            <person name="Raj R."/>
            <person name="Goodspeed R."/>
            <person name="Mata R."/>
            <person name="Najjar R."/>
            <person name="Gubbala S."/>
            <person name="Lee S."/>
            <person name="Denson S."/>
            <person name="Patil S."/>
            <person name="Macmil S."/>
            <person name="Qi S."/>
            <person name="Matskevitch T."/>
            <person name="Palculict T."/>
            <person name="Mathew T."/>
            <person name="Vee V."/>
            <person name="Velamala V."/>
            <person name="Korchina V."/>
            <person name="Cai W."/>
            <person name="Liu W."/>
            <person name="Dai W."/>
            <person name="Zou X."/>
            <person name="Zhu Y."/>
            <person name="Zhang Y."/>
            <person name="Wu Y.-Q."/>
            <person name="Xin Y."/>
            <person name="Nazarath L."/>
            <person name="Kovar C."/>
            <person name="Han Y."/>
            <person name="Muzny D."/>
            <person name="Gibbs R."/>
        </authorList>
    </citation>
    <scope>NUCLEOTIDE SEQUENCE [LARGE SCALE GENOMIC DNA]</scope>
    <source>
        <strain evidence="11">Jacobina</strain>
    </source>
</reference>
<proteinExistence type="inferred from homology"/>
<evidence type="ECO:0000256" key="1">
    <source>
        <dbReference type="ARBA" id="ARBA00022485"/>
    </source>
</evidence>
<dbReference type="Pfam" id="PF10609">
    <property type="entry name" value="ParA"/>
    <property type="match status" value="1"/>
</dbReference>
<dbReference type="VEuPathDB" id="VectorBase:LLONM1_006338"/>
<keyword evidence="5 8" id="KW-0067">ATP-binding</keyword>
<keyword evidence="2 8" id="KW-0963">Cytoplasm</keyword>
<evidence type="ECO:0000256" key="2">
    <source>
        <dbReference type="ARBA" id="ARBA00022490"/>
    </source>
</evidence>
<dbReference type="EnsemblMetazoa" id="LLOJ002381-RA">
    <property type="protein sequence ID" value="LLOJ002381-PA"/>
    <property type="gene ID" value="LLOJ002381"/>
</dbReference>
<evidence type="ECO:0000256" key="4">
    <source>
        <dbReference type="ARBA" id="ARBA00022741"/>
    </source>
</evidence>
<feature type="binding site" evidence="8">
    <location>
        <position position="25"/>
    </location>
    <ligand>
        <name>[4Fe-4S] cluster</name>
        <dbReference type="ChEBI" id="CHEBI:49883"/>
        <label>1</label>
    </ligand>
</feature>
<feature type="binding site" evidence="8">
    <location>
        <position position="22"/>
    </location>
    <ligand>
        <name>[4Fe-4S] cluster</name>
        <dbReference type="ChEBI" id="CHEBI:49883"/>
        <label>1</label>
    </ligand>
</feature>
<keyword evidence="1 8" id="KW-0004">4Fe-4S</keyword>
<protein>
    <recommendedName>
        <fullName evidence="8">Cytosolic Fe-S cluster assembly factor NUBP1 homolog</fullName>
    </recommendedName>
</protein>
<reference evidence="10" key="3">
    <citation type="submission" date="2020-05" db="UniProtKB">
        <authorList>
            <consortium name="EnsemblMetazoa"/>
        </authorList>
    </citation>
    <scope>IDENTIFICATION</scope>
    <source>
        <strain evidence="10">Jacobina</strain>
    </source>
</reference>
<dbReference type="SUPFAM" id="SSF52540">
    <property type="entry name" value="P-loop containing nucleoside triphosphate hydrolases"/>
    <property type="match status" value="1"/>
</dbReference>
<organism evidence="10 11">
    <name type="scientific">Lutzomyia longipalpis</name>
    <name type="common">Sand fly</name>
    <dbReference type="NCBI Taxonomy" id="7200"/>
    <lineage>
        <taxon>Eukaryota</taxon>
        <taxon>Metazoa</taxon>
        <taxon>Ecdysozoa</taxon>
        <taxon>Arthropoda</taxon>
        <taxon>Hexapoda</taxon>
        <taxon>Insecta</taxon>
        <taxon>Pterygota</taxon>
        <taxon>Neoptera</taxon>
        <taxon>Endopterygota</taxon>
        <taxon>Diptera</taxon>
        <taxon>Nematocera</taxon>
        <taxon>Psychodoidea</taxon>
        <taxon>Psychodidae</taxon>
        <taxon>Lutzomyia</taxon>
        <taxon>Lutzomyia</taxon>
    </lineage>
</organism>
<evidence type="ECO:0000313" key="11">
    <source>
        <dbReference type="Proteomes" id="UP000092461"/>
    </source>
</evidence>